<accession>A0A5C3LWH9</accession>
<feature type="transmembrane region" description="Helical" evidence="1">
    <location>
        <begin position="39"/>
        <end position="60"/>
    </location>
</feature>
<dbReference type="AlphaFoldDB" id="A0A5C3LWH9"/>
<dbReference type="OrthoDB" id="5582162at2759"/>
<evidence type="ECO:0000313" key="3">
    <source>
        <dbReference type="Proteomes" id="UP000308652"/>
    </source>
</evidence>
<proteinExistence type="predicted"/>
<evidence type="ECO:0000256" key="1">
    <source>
        <dbReference type="SAM" id="Phobius"/>
    </source>
</evidence>
<dbReference type="InterPro" id="IPR022057">
    <property type="entry name" value="Chs7"/>
</dbReference>
<keyword evidence="1" id="KW-0472">Membrane</keyword>
<dbReference type="Proteomes" id="UP000308652">
    <property type="component" value="Unassembled WGS sequence"/>
</dbReference>
<keyword evidence="1" id="KW-0812">Transmembrane</keyword>
<dbReference type="STRING" id="68775.A0A5C3LWH9"/>
<evidence type="ECO:0000313" key="2">
    <source>
        <dbReference type="EMBL" id="TFK37360.1"/>
    </source>
</evidence>
<reference evidence="2 3" key="1">
    <citation type="journal article" date="2019" name="Nat. Ecol. Evol.">
        <title>Megaphylogeny resolves global patterns of mushroom evolution.</title>
        <authorList>
            <person name="Varga T."/>
            <person name="Krizsan K."/>
            <person name="Foldi C."/>
            <person name="Dima B."/>
            <person name="Sanchez-Garcia M."/>
            <person name="Sanchez-Ramirez S."/>
            <person name="Szollosi G.J."/>
            <person name="Szarkandi J.G."/>
            <person name="Papp V."/>
            <person name="Albert L."/>
            <person name="Andreopoulos W."/>
            <person name="Angelini C."/>
            <person name="Antonin V."/>
            <person name="Barry K.W."/>
            <person name="Bougher N.L."/>
            <person name="Buchanan P."/>
            <person name="Buyck B."/>
            <person name="Bense V."/>
            <person name="Catcheside P."/>
            <person name="Chovatia M."/>
            <person name="Cooper J."/>
            <person name="Damon W."/>
            <person name="Desjardin D."/>
            <person name="Finy P."/>
            <person name="Geml J."/>
            <person name="Haridas S."/>
            <person name="Hughes K."/>
            <person name="Justo A."/>
            <person name="Karasinski D."/>
            <person name="Kautmanova I."/>
            <person name="Kiss B."/>
            <person name="Kocsube S."/>
            <person name="Kotiranta H."/>
            <person name="LaButti K.M."/>
            <person name="Lechner B.E."/>
            <person name="Liimatainen K."/>
            <person name="Lipzen A."/>
            <person name="Lukacs Z."/>
            <person name="Mihaltcheva S."/>
            <person name="Morgado L.N."/>
            <person name="Niskanen T."/>
            <person name="Noordeloos M.E."/>
            <person name="Ohm R.A."/>
            <person name="Ortiz-Santana B."/>
            <person name="Ovrebo C."/>
            <person name="Racz N."/>
            <person name="Riley R."/>
            <person name="Savchenko A."/>
            <person name="Shiryaev A."/>
            <person name="Soop K."/>
            <person name="Spirin V."/>
            <person name="Szebenyi C."/>
            <person name="Tomsovsky M."/>
            <person name="Tulloss R.E."/>
            <person name="Uehling J."/>
            <person name="Grigoriev I.V."/>
            <person name="Vagvolgyi C."/>
            <person name="Papp T."/>
            <person name="Martin F.M."/>
            <person name="Miettinen O."/>
            <person name="Hibbett D.S."/>
            <person name="Nagy L.G."/>
        </authorList>
    </citation>
    <scope>NUCLEOTIDE SEQUENCE [LARGE SCALE GENOMIC DNA]</scope>
    <source>
        <strain evidence="2 3">CBS 166.37</strain>
    </source>
</reference>
<keyword evidence="3" id="KW-1185">Reference proteome</keyword>
<protein>
    <submittedName>
        <fullName evidence="2">Uncharacterized protein</fullName>
    </submittedName>
</protein>
<dbReference type="Pfam" id="PF12271">
    <property type="entry name" value="Chs7"/>
    <property type="match status" value="1"/>
</dbReference>
<gene>
    <name evidence="2" type="ORF">BDQ12DRAFT_724202</name>
</gene>
<name>A0A5C3LWH9_9AGAR</name>
<feature type="transmembrane region" description="Helical" evidence="1">
    <location>
        <begin position="72"/>
        <end position="90"/>
    </location>
</feature>
<dbReference type="EMBL" id="ML213608">
    <property type="protein sequence ID" value="TFK37360.1"/>
    <property type="molecule type" value="Genomic_DNA"/>
</dbReference>
<sequence>MSSASVFLVAFPVWACNTRKAAVASLLEQHLLPLVAPTAIHAGSVAALFWAFLANALAAAQVVKDGTTSNMVPFSIFALAIFGGTTYMYVNGRHPQDYASDWRHF</sequence>
<keyword evidence="1" id="KW-1133">Transmembrane helix</keyword>
<organism evidence="2 3">
    <name type="scientific">Crucibulum laeve</name>
    <dbReference type="NCBI Taxonomy" id="68775"/>
    <lineage>
        <taxon>Eukaryota</taxon>
        <taxon>Fungi</taxon>
        <taxon>Dikarya</taxon>
        <taxon>Basidiomycota</taxon>
        <taxon>Agaricomycotina</taxon>
        <taxon>Agaricomycetes</taxon>
        <taxon>Agaricomycetidae</taxon>
        <taxon>Agaricales</taxon>
        <taxon>Agaricineae</taxon>
        <taxon>Nidulariaceae</taxon>
        <taxon>Crucibulum</taxon>
    </lineage>
</organism>